<evidence type="ECO:0000313" key="6">
    <source>
        <dbReference type="Proteomes" id="UP000316095"/>
    </source>
</evidence>
<keyword evidence="5" id="KW-0808">Transferase</keyword>
<keyword evidence="5" id="KW-0489">Methyltransferase</keyword>
<dbReference type="GO" id="GO:0043565">
    <property type="term" value="F:sequence-specific DNA binding"/>
    <property type="evidence" value="ECO:0007669"/>
    <property type="project" value="InterPro"/>
</dbReference>
<dbReference type="PANTHER" id="PTHR43280:SF2">
    <property type="entry name" value="HTH-TYPE TRANSCRIPTIONAL REGULATOR EXSA"/>
    <property type="match status" value="1"/>
</dbReference>
<dbReference type="InterPro" id="IPR009057">
    <property type="entry name" value="Homeodomain-like_sf"/>
</dbReference>
<dbReference type="Pfam" id="PF12833">
    <property type="entry name" value="HTH_18"/>
    <property type="match status" value="1"/>
</dbReference>
<dbReference type="Proteomes" id="UP000316095">
    <property type="component" value="Unassembled WGS sequence"/>
</dbReference>
<dbReference type="EMBL" id="SJPG01000001">
    <property type="protein sequence ID" value="TWT60670.1"/>
    <property type="molecule type" value="Genomic_DNA"/>
</dbReference>
<dbReference type="GO" id="GO:0032259">
    <property type="term" value="P:methylation"/>
    <property type="evidence" value="ECO:0007669"/>
    <property type="project" value="UniProtKB-KW"/>
</dbReference>
<evidence type="ECO:0000313" key="5">
    <source>
        <dbReference type="EMBL" id="TWT60670.1"/>
    </source>
</evidence>
<evidence type="ECO:0000256" key="2">
    <source>
        <dbReference type="ARBA" id="ARBA00023125"/>
    </source>
</evidence>
<dbReference type="PANTHER" id="PTHR43280">
    <property type="entry name" value="ARAC-FAMILY TRANSCRIPTIONAL REGULATOR"/>
    <property type="match status" value="1"/>
</dbReference>
<evidence type="ECO:0000256" key="3">
    <source>
        <dbReference type="ARBA" id="ARBA00023163"/>
    </source>
</evidence>
<keyword evidence="1" id="KW-0805">Transcription regulation</keyword>
<feature type="domain" description="HTH araC/xylS-type" evidence="4">
    <location>
        <begin position="75"/>
        <end position="173"/>
    </location>
</feature>
<comment type="caution">
    <text evidence="5">The sequence shown here is derived from an EMBL/GenBank/DDBJ whole genome shotgun (WGS) entry which is preliminary data.</text>
</comment>
<dbReference type="GO" id="GO:0008168">
    <property type="term" value="F:methyltransferase activity"/>
    <property type="evidence" value="ECO:0007669"/>
    <property type="project" value="UniProtKB-KW"/>
</dbReference>
<evidence type="ECO:0000256" key="1">
    <source>
        <dbReference type="ARBA" id="ARBA00023015"/>
    </source>
</evidence>
<organism evidence="5 6">
    <name type="scientific">Rubinisphaera italica</name>
    <dbReference type="NCBI Taxonomy" id="2527969"/>
    <lineage>
        <taxon>Bacteria</taxon>
        <taxon>Pseudomonadati</taxon>
        <taxon>Planctomycetota</taxon>
        <taxon>Planctomycetia</taxon>
        <taxon>Planctomycetales</taxon>
        <taxon>Planctomycetaceae</taxon>
        <taxon>Rubinisphaera</taxon>
    </lineage>
</organism>
<dbReference type="AlphaFoldDB" id="A0A5C5XCC6"/>
<dbReference type="Gene3D" id="1.10.10.60">
    <property type="entry name" value="Homeodomain-like"/>
    <property type="match status" value="2"/>
</dbReference>
<dbReference type="SMART" id="SM00342">
    <property type="entry name" value="HTH_ARAC"/>
    <property type="match status" value="1"/>
</dbReference>
<evidence type="ECO:0000259" key="4">
    <source>
        <dbReference type="PROSITE" id="PS01124"/>
    </source>
</evidence>
<proteinExistence type="predicted"/>
<dbReference type="InterPro" id="IPR018060">
    <property type="entry name" value="HTH_AraC"/>
</dbReference>
<keyword evidence="6" id="KW-1185">Reference proteome</keyword>
<dbReference type="EC" id="2.1.1.-" evidence="5"/>
<name>A0A5C5XCC6_9PLAN</name>
<keyword evidence="2" id="KW-0238">DNA-binding</keyword>
<keyword evidence="3" id="KW-0804">Transcription</keyword>
<gene>
    <name evidence="5" type="primary">adaA</name>
    <name evidence="5" type="ORF">Pan54_13840</name>
</gene>
<dbReference type="SUPFAM" id="SSF46689">
    <property type="entry name" value="Homeodomain-like"/>
    <property type="match status" value="2"/>
</dbReference>
<sequence length="196" mass="22422">MIAETFRQNDLLVFQEGRTLLNEVHATAFFSGPTKWFFSSKFPLRDRESRIIGLIAINEPYEQVMGQDAELNQLLPAIQLITKKYSEKIMIADLAELCSLSESHFMRIFKQRMKMTAQAIIEQVRMYHAIKAIKSGTQSIALIAHDCGFYDHSAFVKRFKKLTGTAPMKYRKDCQANYETNRAIAIPEPLPGLTAR</sequence>
<dbReference type="GO" id="GO:0003700">
    <property type="term" value="F:DNA-binding transcription factor activity"/>
    <property type="evidence" value="ECO:0007669"/>
    <property type="project" value="InterPro"/>
</dbReference>
<accession>A0A5C5XCC6</accession>
<reference evidence="5 6" key="1">
    <citation type="submission" date="2019-02" db="EMBL/GenBank/DDBJ databases">
        <title>Deep-cultivation of Planctomycetes and their phenomic and genomic characterization uncovers novel biology.</title>
        <authorList>
            <person name="Wiegand S."/>
            <person name="Jogler M."/>
            <person name="Boedeker C."/>
            <person name="Pinto D."/>
            <person name="Vollmers J."/>
            <person name="Rivas-Marin E."/>
            <person name="Kohn T."/>
            <person name="Peeters S.H."/>
            <person name="Heuer A."/>
            <person name="Rast P."/>
            <person name="Oberbeckmann S."/>
            <person name="Bunk B."/>
            <person name="Jeske O."/>
            <person name="Meyerdierks A."/>
            <person name="Storesund J.E."/>
            <person name="Kallscheuer N."/>
            <person name="Luecker S."/>
            <person name="Lage O.M."/>
            <person name="Pohl T."/>
            <person name="Merkel B.J."/>
            <person name="Hornburger P."/>
            <person name="Mueller R.-W."/>
            <person name="Bruemmer F."/>
            <person name="Labrenz M."/>
            <person name="Spormann A.M."/>
            <person name="Op Den Camp H."/>
            <person name="Overmann J."/>
            <person name="Amann R."/>
            <person name="Jetten M.S.M."/>
            <person name="Mascher T."/>
            <person name="Medema M.H."/>
            <person name="Devos D.P."/>
            <person name="Kaster A.-K."/>
            <person name="Ovreas L."/>
            <person name="Rohde M."/>
            <person name="Galperin M.Y."/>
            <person name="Jogler C."/>
        </authorList>
    </citation>
    <scope>NUCLEOTIDE SEQUENCE [LARGE SCALE GENOMIC DNA]</scope>
    <source>
        <strain evidence="5 6">Pan54</strain>
    </source>
</reference>
<protein>
    <submittedName>
        <fullName evidence="5">Bifunctional transcriptional activator/DNA repair enzyme AdaA</fullName>
        <ecNumber evidence="5">2.1.1.-</ecNumber>
    </submittedName>
</protein>
<dbReference type="PROSITE" id="PS01124">
    <property type="entry name" value="HTH_ARAC_FAMILY_2"/>
    <property type="match status" value="1"/>
</dbReference>